<comment type="caution">
    <text evidence="3">The sequence shown here is derived from an EMBL/GenBank/DDBJ whole genome shotgun (WGS) entry which is preliminary data.</text>
</comment>
<dbReference type="InterPro" id="IPR022894">
    <property type="entry name" value="Oligoribonuclease"/>
</dbReference>
<keyword evidence="1" id="KW-0540">Nuclease</keyword>
<protein>
    <submittedName>
        <fullName evidence="3">Uncharacterized protein</fullName>
    </submittedName>
</protein>
<organism evidence="3 4">
    <name type="scientific">Porites lobata</name>
    <dbReference type="NCBI Taxonomy" id="104759"/>
    <lineage>
        <taxon>Eukaryota</taxon>
        <taxon>Metazoa</taxon>
        <taxon>Cnidaria</taxon>
        <taxon>Anthozoa</taxon>
        <taxon>Hexacorallia</taxon>
        <taxon>Scleractinia</taxon>
        <taxon>Fungiina</taxon>
        <taxon>Poritidae</taxon>
        <taxon>Porites</taxon>
    </lineage>
</organism>
<sequence length="669" mass="76347">MLSFNERLMDEQDALITDQAALEEDYFSTVEHMRMLTNNIAGVASKLKRERDVLEKDMKVLQEQFNEQSEKLNMIQEKLASYKPRNNSKGRQAKELDLLKEHNAAMILKLESSAEGLKEKNKELEQLTCLLEDKTIATFENGKYVDEVREVIMDFLAMNVSMSKVNEVIRTVLQKLAGKSTSRLPSKAVHSRLLVEAKHLADVQLGRATLEEADPSQVIGNTLHGDGTTKYHRHYQDFEKASVENKVAESVTSIKSTMSDQGPTNAAFNEQLTDLRKEFLPKVVEKWQDLTENFKKSLAGNFYCKLHLLLNLGKEANKTLKLFEHAATEGRNPLAFLSSYESGSFRLTRTACEAFYTRGCQTAGVSESHIHDFLLKWPTPNRLLQVVSKDIVEPVYLTGIRALGILDKIVTGPFFRLTENAKSVLDLNPHLQQMQKCFEQWSQDASPLLEGETLFNEEVVPIHRNEMYESLFKEQSEQLETFTQKALEIIFNSWIILFERKAQDQLPGGKYATPSPELLAQAANVPATNMASERDFGVFDLLLHLKPAARLISHEALVLWTNNKTTSRLNSLSPEDKQMCMAEARANTSKIIARYKERKEKIFQQRKEKLVEKQRAKEEAERKQRQQRLNLVSSITELGGPWKSEKHIWKAHHIFCRADYQILDGSLGT</sequence>
<name>A0ABN8QX63_9CNID</name>
<proteinExistence type="predicted"/>
<evidence type="ECO:0000313" key="3">
    <source>
        <dbReference type="EMBL" id="CAH3171608.1"/>
    </source>
</evidence>
<dbReference type="PANTHER" id="PTHR11046:SF29">
    <property type="match status" value="1"/>
</dbReference>
<feature type="coiled-coil region" evidence="2">
    <location>
        <begin position="107"/>
        <end position="137"/>
    </location>
</feature>
<reference evidence="3 4" key="1">
    <citation type="submission" date="2022-05" db="EMBL/GenBank/DDBJ databases">
        <authorList>
            <consortium name="Genoscope - CEA"/>
            <person name="William W."/>
        </authorList>
    </citation>
    <scope>NUCLEOTIDE SEQUENCE [LARGE SCALE GENOMIC DNA]</scope>
</reference>
<keyword evidence="4" id="KW-1185">Reference proteome</keyword>
<keyword evidence="1" id="KW-0378">Hydrolase</keyword>
<dbReference type="Proteomes" id="UP001159405">
    <property type="component" value="Unassembled WGS sequence"/>
</dbReference>
<evidence type="ECO:0000256" key="2">
    <source>
        <dbReference type="SAM" id="Coils"/>
    </source>
</evidence>
<keyword evidence="2" id="KW-0175">Coiled coil</keyword>
<dbReference type="EMBL" id="CALNXK010000165">
    <property type="protein sequence ID" value="CAH3171608.1"/>
    <property type="molecule type" value="Genomic_DNA"/>
</dbReference>
<dbReference type="PANTHER" id="PTHR11046">
    <property type="entry name" value="OLIGORIBONUCLEASE, MITOCHONDRIAL"/>
    <property type="match status" value="1"/>
</dbReference>
<feature type="coiled-coil region" evidence="2">
    <location>
        <begin position="599"/>
        <end position="630"/>
    </location>
</feature>
<gene>
    <name evidence="3" type="ORF">PLOB_00011997</name>
</gene>
<evidence type="ECO:0000313" key="4">
    <source>
        <dbReference type="Proteomes" id="UP001159405"/>
    </source>
</evidence>
<feature type="coiled-coil region" evidence="2">
    <location>
        <begin position="5"/>
        <end position="78"/>
    </location>
</feature>
<evidence type="ECO:0000256" key="1">
    <source>
        <dbReference type="ARBA" id="ARBA00022722"/>
    </source>
</evidence>
<accession>A0ABN8QX63</accession>